<name>A0ABT3DGT2_9BACI</name>
<sequence length="71" mass="8180">MKIYNLDIEDLDGCEFVKSSVVGKMMISHHQDFDGFYTGKIHVVYADGSQTAISREEAQQKIDKDEWVIIR</sequence>
<reference evidence="1 2" key="1">
    <citation type="submission" date="2022-10" db="EMBL/GenBank/DDBJ databases">
        <title>Draft genome assembly of moderately radiation resistant bacterium Metabacillus halosaccharovorans.</title>
        <authorList>
            <person name="Pal S."/>
            <person name="Gopinathan A."/>
        </authorList>
    </citation>
    <scope>NUCLEOTIDE SEQUENCE [LARGE SCALE GENOMIC DNA]</scope>
    <source>
        <strain evidence="1 2">VITHBRA001</strain>
    </source>
</reference>
<comment type="caution">
    <text evidence="1">The sequence shown here is derived from an EMBL/GenBank/DDBJ whole genome shotgun (WGS) entry which is preliminary data.</text>
</comment>
<evidence type="ECO:0000313" key="2">
    <source>
        <dbReference type="Proteomes" id="UP001526147"/>
    </source>
</evidence>
<organism evidence="1 2">
    <name type="scientific">Metabacillus halosaccharovorans</name>
    <dbReference type="NCBI Taxonomy" id="930124"/>
    <lineage>
        <taxon>Bacteria</taxon>
        <taxon>Bacillati</taxon>
        <taxon>Bacillota</taxon>
        <taxon>Bacilli</taxon>
        <taxon>Bacillales</taxon>
        <taxon>Bacillaceae</taxon>
        <taxon>Metabacillus</taxon>
    </lineage>
</organism>
<dbReference type="RefSeq" id="WP_264142887.1">
    <property type="nucleotide sequence ID" value="NZ_JAOYEY010000036.1"/>
</dbReference>
<protein>
    <submittedName>
        <fullName evidence="1">Uncharacterized protein</fullName>
    </submittedName>
</protein>
<gene>
    <name evidence="1" type="ORF">OIH86_11375</name>
</gene>
<evidence type="ECO:0000313" key="1">
    <source>
        <dbReference type="EMBL" id="MCV9886260.1"/>
    </source>
</evidence>
<dbReference type="EMBL" id="JAOYEY010000036">
    <property type="protein sequence ID" value="MCV9886260.1"/>
    <property type="molecule type" value="Genomic_DNA"/>
</dbReference>
<dbReference type="Proteomes" id="UP001526147">
    <property type="component" value="Unassembled WGS sequence"/>
</dbReference>
<accession>A0ABT3DGT2</accession>
<proteinExistence type="predicted"/>
<keyword evidence="2" id="KW-1185">Reference proteome</keyword>